<sequence length="110" mass="12046">MIKAKFLENSAHELRSVEISGHAASGEYGYDVVCAAVSALSISFYNGVESIAGYEMTLDVADGYMKVIDLDDVKPDQKEKSQILFLGFLNAMQNVAENNPQYVETELSDS</sequence>
<dbReference type="InterPro" id="IPR007422">
    <property type="entry name" value="Peptidase_Prp"/>
</dbReference>
<dbReference type="CDD" id="cd16332">
    <property type="entry name" value="Prp-like"/>
    <property type="match status" value="1"/>
</dbReference>
<reference evidence="7 8" key="1">
    <citation type="submission" date="2020-02" db="EMBL/GenBank/DDBJ databases">
        <title>Draft genome sequence of Lactococcus sp. Hs20B0-1.</title>
        <authorList>
            <person name="Noda S."/>
            <person name="Yuki M."/>
            <person name="Ohkuma M."/>
        </authorList>
    </citation>
    <scope>NUCLEOTIDE SEQUENCE [LARGE SCALE GENOMIC DNA]</scope>
    <source>
        <strain evidence="7 8">Hs20B0-1</strain>
    </source>
</reference>
<protein>
    <recommendedName>
        <fullName evidence="6">Ribosomal processing cysteine protease Prp</fullName>
    </recommendedName>
</protein>
<proteinExistence type="inferred from homology"/>
<dbReference type="GO" id="GO:0008234">
    <property type="term" value="F:cysteine-type peptidase activity"/>
    <property type="evidence" value="ECO:0007669"/>
    <property type="project" value="UniProtKB-KW"/>
</dbReference>
<comment type="caution">
    <text evidence="7">The sequence shown here is derived from an EMBL/GenBank/DDBJ whole genome shotgun (WGS) entry which is preliminary data.</text>
</comment>
<keyword evidence="2" id="KW-0645">Protease</keyword>
<dbReference type="AlphaFoldDB" id="A0A6A0B7Y2"/>
<dbReference type="Proteomes" id="UP000475928">
    <property type="component" value="Unassembled WGS sequence"/>
</dbReference>
<evidence type="ECO:0000313" key="8">
    <source>
        <dbReference type="Proteomes" id="UP000475928"/>
    </source>
</evidence>
<keyword evidence="1" id="KW-0690">Ribosome biogenesis</keyword>
<dbReference type="InterPro" id="IPR036764">
    <property type="entry name" value="Peptidase_Prp_sf"/>
</dbReference>
<dbReference type="Gene3D" id="3.30.70.1490">
    <property type="entry name" value="Cysteine protease Prp"/>
    <property type="match status" value="1"/>
</dbReference>
<evidence type="ECO:0000256" key="4">
    <source>
        <dbReference type="ARBA" id="ARBA00022807"/>
    </source>
</evidence>
<dbReference type="SUPFAM" id="SSF118010">
    <property type="entry name" value="TM1457-like"/>
    <property type="match status" value="1"/>
</dbReference>
<dbReference type="GO" id="GO:0042254">
    <property type="term" value="P:ribosome biogenesis"/>
    <property type="evidence" value="ECO:0007669"/>
    <property type="project" value="UniProtKB-KW"/>
</dbReference>
<evidence type="ECO:0000256" key="5">
    <source>
        <dbReference type="ARBA" id="ARBA00044503"/>
    </source>
</evidence>
<dbReference type="GO" id="GO:0006508">
    <property type="term" value="P:proteolysis"/>
    <property type="evidence" value="ECO:0007669"/>
    <property type="project" value="UniProtKB-KW"/>
</dbReference>
<dbReference type="EMBL" id="BLLH01000008">
    <property type="protein sequence ID" value="GFH41016.1"/>
    <property type="molecule type" value="Genomic_DNA"/>
</dbReference>
<dbReference type="Pfam" id="PF04327">
    <property type="entry name" value="Peptidase_Prp"/>
    <property type="match status" value="1"/>
</dbReference>
<keyword evidence="3" id="KW-0378">Hydrolase</keyword>
<evidence type="ECO:0000256" key="6">
    <source>
        <dbReference type="ARBA" id="ARBA00044538"/>
    </source>
</evidence>
<gene>
    <name evidence="7" type="ORF">Hs20B_14140</name>
</gene>
<dbReference type="RefSeq" id="WP_172357097.1">
    <property type="nucleotide sequence ID" value="NZ_BLLH01000008.1"/>
</dbReference>
<evidence type="ECO:0000256" key="1">
    <source>
        <dbReference type="ARBA" id="ARBA00022517"/>
    </source>
</evidence>
<evidence type="ECO:0000313" key="7">
    <source>
        <dbReference type="EMBL" id="GFH41016.1"/>
    </source>
</evidence>
<keyword evidence="8" id="KW-1185">Reference proteome</keyword>
<comment type="similarity">
    <text evidence="5">Belongs to the Prp family.</text>
</comment>
<organism evidence="7 8">
    <name type="scientific">Pseudolactococcus insecticola</name>
    <dbReference type="NCBI Taxonomy" id="2709158"/>
    <lineage>
        <taxon>Bacteria</taxon>
        <taxon>Bacillati</taxon>
        <taxon>Bacillota</taxon>
        <taxon>Bacilli</taxon>
        <taxon>Lactobacillales</taxon>
        <taxon>Streptococcaceae</taxon>
        <taxon>Pseudolactococcus</taxon>
    </lineage>
</organism>
<accession>A0A6A0B7Y2</accession>
<evidence type="ECO:0000256" key="3">
    <source>
        <dbReference type="ARBA" id="ARBA00022801"/>
    </source>
</evidence>
<dbReference type="PANTHER" id="PTHR39178:SF1">
    <property type="entry name" value="RIBOSOMAL-PROCESSING CYSTEINE PROTEASE PRP"/>
    <property type="match status" value="1"/>
</dbReference>
<evidence type="ECO:0000256" key="2">
    <source>
        <dbReference type="ARBA" id="ARBA00022670"/>
    </source>
</evidence>
<name>A0A6A0B7Y2_9LACT</name>
<dbReference type="PANTHER" id="PTHR39178">
    <property type="entry name" value="HYPOTHETICAL RIBOSOME-ASSOCIATED PROTEIN"/>
    <property type="match status" value="1"/>
</dbReference>
<keyword evidence="4" id="KW-0788">Thiol protease</keyword>